<feature type="binding site" evidence="3">
    <location>
        <position position="12"/>
    </location>
    <ligand>
        <name>a divalent metal cation</name>
        <dbReference type="ChEBI" id="CHEBI:60240"/>
        <label>1</label>
    </ligand>
</feature>
<protein>
    <submittedName>
        <fullName evidence="4">YchF/TatD family DNA exonuclease</fullName>
    </submittedName>
</protein>
<reference evidence="4 5" key="1">
    <citation type="journal article" date="2019" name="Nat. Med.">
        <title>A library of human gut bacterial isolates paired with longitudinal multiomics data enables mechanistic microbiome research.</title>
        <authorList>
            <person name="Poyet M."/>
            <person name="Groussin M."/>
            <person name="Gibbons S.M."/>
            <person name="Avila-Pacheco J."/>
            <person name="Jiang X."/>
            <person name="Kearney S.M."/>
            <person name="Perrotta A.R."/>
            <person name="Berdy B."/>
            <person name="Zhao S."/>
            <person name="Lieberman T.D."/>
            <person name="Swanson P.K."/>
            <person name="Smith M."/>
            <person name="Roesemann S."/>
            <person name="Alexander J.E."/>
            <person name="Rich S.A."/>
            <person name="Livny J."/>
            <person name="Vlamakis H."/>
            <person name="Clish C."/>
            <person name="Bullock K."/>
            <person name="Deik A."/>
            <person name="Scott J."/>
            <person name="Pierce K.A."/>
            <person name="Xavier R.J."/>
            <person name="Alm E.J."/>
        </authorList>
    </citation>
    <scope>NUCLEOTIDE SEQUENCE [LARGE SCALE GENOMIC DNA]</scope>
    <source>
        <strain evidence="4 5">BIOML-A12</strain>
    </source>
</reference>
<dbReference type="Pfam" id="PF01026">
    <property type="entry name" value="TatD_DNase"/>
    <property type="match status" value="1"/>
</dbReference>
<evidence type="ECO:0000313" key="5">
    <source>
        <dbReference type="Proteomes" id="UP000477156"/>
    </source>
</evidence>
<dbReference type="Gene3D" id="3.20.20.140">
    <property type="entry name" value="Metal-dependent hydrolases"/>
    <property type="match status" value="1"/>
</dbReference>
<dbReference type="GO" id="GO:0004536">
    <property type="term" value="F:DNA nuclease activity"/>
    <property type="evidence" value="ECO:0007669"/>
    <property type="project" value="InterPro"/>
</dbReference>
<evidence type="ECO:0000256" key="1">
    <source>
        <dbReference type="ARBA" id="ARBA00022723"/>
    </source>
</evidence>
<dbReference type="InterPro" id="IPR015991">
    <property type="entry name" value="TatD/YcfH-like"/>
</dbReference>
<dbReference type="FunFam" id="3.20.20.140:FF:000005">
    <property type="entry name" value="TatD family hydrolase"/>
    <property type="match status" value="1"/>
</dbReference>
<gene>
    <name evidence="4" type="ORF">GT712_12180</name>
</gene>
<name>A0A6L8XVS2_9FIRM</name>
<keyword evidence="4" id="KW-0269">Exonuclease</keyword>
<dbReference type="Proteomes" id="UP000477156">
    <property type="component" value="Unassembled WGS sequence"/>
</dbReference>
<dbReference type="AlphaFoldDB" id="A0A6L8XVS2"/>
<dbReference type="EMBL" id="WWVF01000023">
    <property type="protein sequence ID" value="MZS89810.1"/>
    <property type="molecule type" value="Genomic_DNA"/>
</dbReference>
<keyword evidence="4" id="KW-0540">Nuclease</keyword>
<dbReference type="GO" id="GO:0046872">
    <property type="term" value="F:metal ion binding"/>
    <property type="evidence" value="ECO:0007669"/>
    <property type="project" value="UniProtKB-KW"/>
</dbReference>
<evidence type="ECO:0000256" key="3">
    <source>
        <dbReference type="PIRSR" id="PIRSR005902-1"/>
    </source>
</evidence>
<proteinExistence type="predicted"/>
<sequence length="263" mass="29984">MRRLEKMIIDTHAHYDDEAFDTDREALLMSMYDGGIEKIVNVCASVGGFQDTVKLMEKYPFVYGAVGIHPDDADKMTQETLDEIRRLSHMDKMVAIGEIGLDYYWHKEEDEHQIQKKMFRAQLDIAREEKLPFMIHSREAAEDTLNIVREYMQGGMYGGIIHCFSYSREIAAEYLKMGLYLGIGGVVTFKNAKKLKETVQYAPLSQLVLETDCPYMSPEPNRGKRNSSLNLPYVAQAIAELKGITAEEVIDVTRQNAEKLLGI</sequence>
<feature type="binding site" evidence="3">
    <location>
        <position position="162"/>
    </location>
    <ligand>
        <name>a divalent metal cation</name>
        <dbReference type="ChEBI" id="CHEBI:60240"/>
        <label>2</label>
    </ligand>
</feature>
<dbReference type="PANTHER" id="PTHR46124">
    <property type="entry name" value="D-AMINOACYL-TRNA DEACYLASE"/>
    <property type="match status" value="1"/>
</dbReference>
<dbReference type="CDD" id="cd01310">
    <property type="entry name" value="TatD_DNAse"/>
    <property type="match status" value="1"/>
</dbReference>
<feature type="binding site" evidence="3">
    <location>
        <position position="212"/>
    </location>
    <ligand>
        <name>a divalent metal cation</name>
        <dbReference type="ChEBI" id="CHEBI:60240"/>
        <label>1</label>
    </ligand>
</feature>
<dbReference type="PANTHER" id="PTHR46124:SF2">
    <property type="entry name" value="D-AMINOACYL-TRNA DEACYLASE"/>
    <property type="match status" value="1"/>
</dbReference>
<dbReference type="InterPro" id="IPR001130">
    <property type="entry name" value="TatD-like"/>
</dbReference>
<keyword evidence="2" id="KW-0378">Hydrolase</keyword>
<dbReference type="PIRSF" id="PIRSF005902">
    <property type="entry name" value="DNase_TatD"/>
    <property type="match status" value="1"/>
</dbReference>
<dbReference type="GO" id="GO:0004527">
    <property type="term" value="F:exonuclease activity"/>
    <property type="evidence" value="ECO:0007669"/>
    <property type="project" value="UniProtKB-KW"/>
</dbReference>
<dbReference type="InterPro" id="IPR032466">
    <property type="entry name" value="Metal_Hydrolase"/>
</dbReference>
<feature type="binding site" evidence="3">
    <location>
        <position position="14"/>
    </location>
    <ligand>
        <name>a divalent metal cation</name>
        <dbReference type="ChEBI" id="CHEBI:60240"/>
        <label>1</label>
    </ligand>
</feature>
<evidence type="ECO:0000313" key="4">
    <source>
        <dbReference type="EMBL" id="MZS89810.1"/>
    </source>
</evidence>
<evidence type="ECO:0000256" key="2">
    <source>
        <dbReference type="ARBA" id="ARBA00022801"/>
    </source>
</evidence>
<feature type="binding site" evidence="3">
    <location>
        <position position="98"/>
    </location>
    <ligand>
        <name>a divalent metal cation</name>
        <dbReference type="ChEBI" id="CHEBI:60240"/>
        <label>1</label>
    </ligand>
</feature>
<keyword evidence="1 3" id="KW-0479">Metal-binding</keyword>
<dbReference type="SUPFAM" id="SSF51556">
    <property type="entry name" value="Metallo-dependent hydrolases"/>
    <property type="match status" value="1"/>
</dbReference>
<comment type="caution">
    <text evidence="4">The sequence shown here is derived from an EMBL/GenBank/DDBJ whole genome shotgun (WGS) entry which is preliminary data.</text>
</comment>
<organism evidence="4 5">
    <name type="scientific">Blautia wexlerae</name>
    <dbReference type="NCBI Taxonomy" id="418240"/>
    <lineage>
        <taxon>Bacteria</taxon>
        <taxon>Bacillati</taxon>
        <taxon>Bacillota</taxon>
        <taxon>Clostridia</taxon>
        <taxon>Lachnospirales</taxon>
        <taxon>Lachnospiraceae</taxon>
        <taxon>Blautia</taxon>
    </lineage>
</organism>
<accession>A0A6L8XVS2</accession>
<feature type="binding site" evidence="3">
    <location>
        <position position="136"/>
    </location>
    <ligand>
        <name>a divalent metal cation</name>
        <dbReference type="ChEBI" id="CHEBI:60240"/>
        <label>2</label>
    </ligand>
</feature>
<dbReference type="NCBIfam" id="TIGR00010">
    <property type="entry name" value="YchF/TatD family DNA exonuclease"/>
    <property type="match status" value="1"/>
</dbReference>